<dbReference type="EMBL" id="KK583215">
    <property type="protein sequence ID" value="KDO27757.1"/>
    <property type="molecule type" value="Genomic_DNA"/>
</dbReference>
<keyword evidence="2" id="KW-0472">Membrane</keyword>
<name>A0A067CLT3_SAPPC</name>
<feature type="chain" id="PRO_5001634656" evidence="3">
    <location>
        <begin position="22"/>
        <end position="978"/>
    </location>
</feature>
<evidence type="ECO:0000256" key="1">
    <source>
        <dbReference type="SAM" id="MobiDB-lite"/>
    </source>
</evidence>
<reference evidence="4 5" key="1">
    <citation type="journal article" date="2013" name="PLoS Genet.">
        <title>Distinctive expansion of potential virulence genes in the genome of the oomycete fish pathogen Saprolegnia parasitica.</title>
        <authorList>
            <person name="Jiang R.H."/>
            <person name="de Bruijn I."/>
            <person name="Haas B.J."/>
            <person name="Belmonte R."/>
            <person name="Lobach L."/>
            <person name="Christie J."/>
            <person name="van den Ackerveken G."/>
            <person name="Bottin A."/>
            <person name="Bulone V."/>
            <person name="Diaz-Moreno S.M."/>
            <person name="Dumas B."/>
            <person name="Fan L."/>
            <person name="Gaulin E."/>
            <person name="Govers F."/>
            <person name="Grenville-Briggs L.J."/>
            <person name="Horner N.R."/>
            <person name="Levin J.Z."/>
            <person name="Mammella M."/>
            <person name="Meijer H.J."/>
            <person name="Morris P."/>
            <person name="Nusbaum C."/>
            <person name="Oome S."/>
            <person name="Phillips A.J."/>
            <person name="van Rooyen D."/>
            <person name="Rzeszutek E."/>
            <person name="Saraiva M."/>
            <person name="Secombes C.J."/>
            <person name="Seidl M.F."/>
            <person name="Snel B."/>
            <person name="Stassen J.H."/>
            <person name="Sykes S."/>
            <person name="Tripathy S."/>
            <person name="van den Berg H."/>
            <person name="Vega-Arreguin J.C."/>
            <person name="Wawra S."/>
            <person name="Young S.K."/>
            <person name="Zeng Q."/>
            <person name="Dieguez-Uribeondo J."/>
            <person name="Russ C."/>
            <person name="Tyler B.M."/>
            <person name="van West P."/>
        </authorList>
    </citation>
    <scope>NUCLEOTIDE SEQUENCE [LARGE SCALE GENOMIC DNA]</scope>
    <source>
        <strain evidence="4 5">CBS 223.65</strain>
    </source>
</reference>
<feature type="region of interest" description="Disordered" evidence="1">
    <location>
        <begin position="124"/>
        <end position="144"/>
    </location>
</feature>
<keyword evidence="2" id="KW-0812">Transmembrane</keyword>
<dbReference type="VEuPathDB" id="FungiDB:SPRG_20395"/>
<proteinExistence type="predicted"/>
<evidence type="ECO:0000256" key="2">
    <source>
        <dbReference type="SAM" id="Phobius"/>
    </source>
</evidence>
<dbReference type="Proteomes" id="UP000030745">
    <property type="component" value="Unassembled WGS sequence"/>
</dbReference>
<keyword evidence="3" id="KW-0732">Signal</keyword>
<dbReference type="KEGG" id="spar:SPRG_20395"/>
<dbReference type="OrthoDB" id="74957at2759"/>
<feature type="signal peptide" evidence="3">
    <location>
        <begin position="1"/>
        <end position="21"/>
    </location>
</feature>
<sequence>MPRRYLLWAAAAAGTLCSATSDDALYTPWSASGEATTDSPMLLHSANEGYTHPVCDRAVGGITKPDCVYPVLIAISSCFRNATVLDSIGSWIDRLRRITRDEAYLIDDQTCSLVWQTMQLEDDSCATKTPKPAPTRLRKPTRAPIAMHRYHRPQHHSTQHAWFKEVSHVTPDKAVRGNVSLTAWTPRPNAALIEAHGRQLLHALLPEKRIVALLPADEAEALVASLAHDRGVTAVSSIIIANDDLAALVDVDLVPWPHLDTWYYCSSRLLHGKPTLYLDENGTRQCVCRCPSGSDVVLRASGAVCEPVDEAPADGRCVHANRTLVYEIASPSVDRDDRNRCHIRRPPSMMHVPFPLQPSATVAIHVRAATNASANDVYAGVVPSLPSSALDDVVWNSPGAYTIDVASNGTSCRACLVIRDLYRPRSTQSCPKILCDSAVCAWAAPGLAEYTLSNLAAAQANVDQHFKYGINAENDACSAARCDLTLFSRRDFFELNETKDSFVLGQTWLQAPVSVDVGRRLEASPFGADDGKLQLPSPVARHQCTRCSHLQTTLRELWVPFDDCKSAPPAPECSGADVGCTTHQCLVASGPTLFLAVATIAPAYAAKTAQLMDDVYPTLAYNGSQDVHIQLDCFALGDTDATCAHNTSLHALLTLSSGVVDHSLLANMQSDGSRYVYWRHRVDGGPWMDSANEASLRFHQLETTVHVQAWSQCGLVTEASFRILLHTRAAVCVQEAFSAMWYQASMVDAGADVFCASTAGIAEVTFDFDPSMGLSCAKSAKSPWTFGRLVCYGQYATTSEKAVLVDATSAVVRRFAVYLDPLATHTTTLNVTCAFTYSSVGYNATHTALATTNLEITACAGDIPAFTTVCQGIVVDRECNKTRVQYVSKRCDGSAVCRPLLALPVDVYDPTMELASTQDIYTCLVVDDMLLLLASHPASPFVGGLGVLAVLVGIVAGVHRHQRFRADHDTDYYVMVDA</sequence>
<keyword evidence="5" id="KW-1185">Reference proteome</keyword>
<evidence type="ECO:0000313" key="5">
    <source>
        <dbReference type="Proteomes" id="UP000030745"/>
    </source>
</evidence>
<dbReference type="AlphaFoldDB" id="A0A067CLT3"/>
<dbReference type="GeneID" id="24141548"/>
<dbReference type="STRING" id="695850.A0A067CLT3"/>
<dbReference type="RefSeq" id="XP_012201625.1">
    <property type="nucleotide sequence ID" value="XM_012346235.1"/>
</dbReference>
<feature type="transmembrane region" description="Helical" evidence="2">
    <location>
        <begin position="938"/>
        <end position="958"/>
    </location>
</feature>
<gene>
    <name evidence="4" type="ORF">SPRG_20395</name>
</gene>
<accession>A0A067CLT3</accession>
<evidence type="ECO:0000256" key="3">
    <source>
        <dbReference type="SAM" id="SignalP"/>
    </source>
</evidence>
<keyword evidence="2" id="KW-1133">Transmembrane helix</keyword>
<protein>
    <submittedName>
        <fullName evidence="4">Uncharacterized protein</fullName>
    </submittedName>
</protein>
<evidence type="ECO:0000313" key="4">
    <source>
        <dbReference type="EMBL" id="KDO27757.1"/>
    </source>
</evidence>
<dbReference type="OMA" id="CAFTYSS"/>
<organism evidence="4 5">
    <name type="scientific">Saprolegnia parasitica (strain CBS 223.65)</name>
    <dbReference type="NCBI Taxonomy" id="695850"/>
    <lineage>
        <taxon>Eukaryota</taxon>
        <taxon>Sar</taxon>
        <taxon>Stramenopiles</taxon>
        <taxon>Oomycota</taxon>
        <taxon>Saprolegniomycetes</taxon>
        <taxon>Saprolegniales</taxon>
        <taxon>Saprolegniaceae</taxon>
        <taxon>Saprolegnia</taxon>
    </lineage>
</organism>